<evidence type="ECO:0000313" key="2">
    <source>
        <dbReference type="Proteomes" id="UP000053097"/>
    </source>
</evidence>
<proteinExistence type="predicted"/>
<dbReference type="AlphaFoldDB" id="A0A026X411"/>
<gene>
    <name evidence="1" type="ORF">X777_07562</name>
</gene>
<protein>
    <submittedName>
        <fullName evidence="1">Uncharacterized protein</fullName>
    </submittedName>
</protein>
<sequence length="37" mass="4077">MASIMMDMVMQSTCTVTTKSKSLLAHPTDNYELPNSV</sequence>
<reference evidence="1 2" key="1">
    <citation type="journal article" date="2014" name="Curr. Biol.">
        <title>The genome of the clonal raider ant Cerapachys biroi.</title>
        <authorList>
            <person name="Oxley P.R."/>
            <person name="Ji L."/>
            <person name="Fetter-Pruneda I."/>
            <person name="McKenzie S.K."/>
            <person name="Li C."/>
            <person name="Hu H."/>
            <person name="Zhang G."/>
            <person name="Kronauer D.J."/>
        </authorList>
    </citation>
    <scope>NUCLEOTIDE SEQUENCE [LARGE SCALE GENOMIC DNA]</scope>
</reference>
<dbReference type="EMBL" id="KK107019">
    <property type="protein sequence ID" value="EZA62746.1"/>
    <property type="molecule type" value="Genomic_DNA"/>
</dbReference>
<name>A0A026X411_OOCBI</name>
<keyword evidence="2" id="KW-1185">Reference proteome</keyword>
<evidence type="ECO:0000313" key="1">
    <source>
        <dbReference type="EMBL" id="EZA62746.1"/>
    </source>
</evidence>
<accession>A0A026X411</accession>
<organism evidence="1 2">
    <name type="scientific">Ooceraea biroi</name>
    <name type="common">Clonal raider ant</name>
    <name type="synonym">Cerapachys biroi</name>
    <dbReference type="NCBI Taxonomy" id="2015173"/>
    <lineage>
        <taxon>Eukaryota</taxon>
        <taxon>Metazoa</taxon>
        <taxon>Ecdysozoa</taxon>
        <taxon>Arthropoda</taxon>
        <taxon>Hexapoda</taxon>
        <taxon>Insecta</taxon>
        <taxon>Pterygota</taxon>
        <taxon>Neoptera</taxon>
        <taxon>Endopterygota</taxon>
        <taxon>Hymenoptera</taxon>
        <taxon>Apocrita</taxon>
        <taxon>Aculeata</taxon>
        <taxon>Formicoidea</taxon>
        <taxon>Formicidae</taxon>
        <taxon>Dorylinae</taxon>
        <taxon>Ooceraea</taxon>
    </lineage>
</organism>
<dbReference type="Proteomes" id="UP000053097">
    <property type="component" value="Unassembled WGS sequence"/>
</dbReference>